<dbReference type="AlphaFoldDB" id="A0A1F6V3Y5"/>
<name>A0A1F6V3Y5_9BACT</name>
<gene>
    <name evidence="1" type="ORF">A2733_01170</name>
</gene>
<evidence type="ECO:0000313" key="1">
    <source>
        <dbReference type="EMBL" id="OGI64400.1"/>
    </source>
</evidence>
<dbReference type="EMBL" id="MFTO01000001">
    <property type="protein sequence ID" value="OGI64400.1"/>
    <property type="molecule type" value="Genomic_DNA"/>
</dbReference>
<organism evidence="1 2">
    <name type="scientific">Candidatus Nomurabacteria bacterium RIFCSPHIGHO2_01_FULL_40_20</name>
    <dbReference type="NCBI Taxonomy" id="1801738"/>
    <lineage>
        <taxon>Bacteria</taxon>
        <taxon>Candidatus Nomuraibacteriota</taxon>
    </lineage>
</organism>
<accession>A0A1F6V3Y5</accession>
<evidence type="ECO:0000313" key="2">
    <source>
        <dbReference type="Proteomes" id="UP000178985"/>
    </source>
</evidence>
<sequence length="374" mass="43253">MKKDQFILSVDKLLNSGRKDPVSGISQPPFATKKRQGVEYLEYILENGINGKKYGPVYEDSGDEIIKYLSAILQPKRRFDVFVPTLCLKDFVDKVLRGHYPKNIYKGVSYNPHLLEYGEKLDNLDFFSYLCEVREFVTGESVIFDASCYHALNLIDVDWISPNVAPAICQELVRTFFLNNELRENSLLRKEYLLRMNSFSGYQMKIISMADVLTDPKKIGDFESRLTSGLAHCETSVENSRLKIRNFVKYRRIDTEFSKLYTPLVLAENLYAREILKCNVKLGPISEVSFDSFISKIQREKSGSMQFIWYTRPFEKGSSPETTIYSKDKMDVVKKKLSTNKGYTDWLDDITSTFFVKTTPLMERIECIINVLEN</sequence>
<reference evidence="1 2" key="1">
    <citation type="journal article" date="2016" name="Nat. Commun.">
        <title>Thousands of microbial genomes shed light on interconnected biogeochemical processes in an aquifer system.</title>
        <authorList>
            <person name="Anantharaman K."/>
            <person name="Brown C.T."/>
            <person name="Hug L.A."/>
            <person name="Sharon I."/>
            <person name="Castelle C.J."/>
            <person name="Probst A.J."/>
            <person name="Thomas B.C."/>
            <person name="Singh A."/>
            <person name="Wilkins M.J."/>
            <person name="Karaoz U."/>
            <person name="Brodie E.L."/>
            <person name="Williams K.H."/>
            <person name="Hubbard S.S."/>
            <person name="Banfield J.F."/>
        </authorList>
    </citation>
    <scope>NUCLEOTIDE SEQUENCE [LARGE SCALE GENOMIC DNA]</scope>
</reference>
<dbReference type="Proteomes" id="UP000178985">
    <property type="component" value="Unassembled WGS sequence"/>
</dbReference>
<protein>
    <submittedName>
        <fullName evidence="1">Uncharacterized protein</fullName>
    </submittedName>
</protein>
<proteinExistence type="predicted"/>
<comment type="caution">
    <text evidence="1">The sequence shown here is derived from an EMBL/GenBank/DDBJ whole genome shotgun (WGS) entry which is preliminary data.</text>
</comment>